<dbReference type="PANTHER" id="PTHR48081">
    <property type="entry name" value="AB HYDROLASE SUPERFAMILY PROTEIN C4A8.06C"/>
    <property type="match status" value="1"/>
</dbReference>
<dbReference type="SUPFAM" id="SSF53474">
    <property type="entry name" value="alpha/beta-Hydrolases"/>
    <property type="match status" value="1"/>
</dbReference>
<feature type="domain" description="Alpha/beta hydrolase fold-3" evidence="2">
    <location>
        <begin position="100"/>
        <end position="306"/>
    </location>
</feature>
<evidence type="ECO:0000313" key="4">
    <source>
        <dbReference type="Proteomes" id="UP000318720"/>
    </source>
</evidence>
<dbReference type="GO" id="GO:0016787">
    <property type="term" value="F:hydrolase activity"/>
    <property type="evidence" value="ECO:0007669"/>
    <property type="project" value="UniProtKB-KW"/>
</dbReference>
<dbReference type="Proteomes" id="UP000318720">
    <property type="component" value="Unassembled WGS sequence"/>
</dbReference>
<dbReference type="Gene3D" id="3.40.50.1820">
    <property type="entry name" value="alpha/beta hydrolase"/>
    <property type="match status" value="1"/>
</dbReference>
<evidence type="ECO:0000313" key="3">
    <source>
        <dbReference type="EMBL" id="TQE35871.1"/>
    </source>
</evidence>
<dbReference type="InterPro" id="IPR050300">
    <property type="entry name" value="GDXG_lipolytic_enzyme"/>
</dbReference>
<organism evidence="3 4">
    <name type="scientific">Streptomyces ipomoeae</name>
    <dbReference type="NCBI Taxonomy" id="103232"/>
    <lineage>
        <taxon>Bacteria</taxon>
        <taxon>Bacillati</taxon>
        <taxon>Actinomycetota</taxon>
        <taxon>Actinomycetes</taxon>
        <taxon>Kitasatosporales</taxon>
        <taxon>Streptomycetaceae</taxon>
        <taxon>Streptomyces</taxon>
    </lineage>
</organism>
<sequence length="333" mass="35425">MADQTTADILGAVTTRPPFDPELAPVAEAMAGMMPPLSHETLPMMRQLSDGDFGMEPVDLTAGGAVRVEERQVPGPDGAPDITLLILSPAEDSGPRAGIYYVHGGGMVVGDRRQGVGLLLPHVVEGNAVVVSVEYRLAPEHPDPAPVQDCYAGLVWTAKNAADLGIDPERLLIAGISARGGLAAGTALMARDRAFPKLSHQVLICPMLDDRCETHSSRMLDGEGVWDRNANLYGWTALLGERRGGPDVSPYAAPARAEDLSGLPRTYIDTGSAETFRDEILTYARRLSEAGVNVDLHMWGGAFHGFDGVAAHAAVSQASNATRDEFVRRALEV</sequence>
<reference evidence="3 4" key="1">
    <citation type="submission" date="2019-03" db="EMBL/GenBank/DDBJ databases">
        <title>Comparative genomic analyses of the sweetpotato soil rot pathogen, Streptomyces ipomoeae.</title>
        <authorList>
            <person name="Ruschel Soares N."/>
            <person name="Badger J.H."/>
            <person name="Huguet-Tapia J.C."/>
            <person name="Clark C.A."/>
            <person name="Pettis G.S."/>
        </authorList>
    </citation>
    <scope>NUCLEOTIDE SEQUENCE [LARGE SCALE GENOMIC DNA]</scope>
    <source>
        <strain evidence="3 4">88-35</strain>
    </source>
</reference>
<dbReference type="AlphaFoldDB" id="A0AAE8W5C8"/>
<dbReference type="InterPro" id="IPR013094">
    <property type="entry name" value="AB_hydrolase_3"/>
</dbReference>
<dbReference type="Pfam" id="PF07859">
    <property type="entry name" value="Abhydrolase_3"/>
    <property type="match status" value="1"/>
</dbReference>
<protein>
    <submittedName>
        <fullName evidence="3">Alpha/beta hydrolase</fullName>
    </submittedName>
</protein>
<comment type="caution">
    <text evidence="3">The sequence shown here is derived from an EMBL/GenBank/DDBJ whole genome shotgun (WGS) entry which is preliminary data.</text>
</comment>
<gene>
    <name evidence="3" type="ORF">Sipo8835_11675</name>
</gene>
<keyword evidence="1 3" id="KW-0378">Hydrolase</keyword>
<dbReference type="RefSeq" id="WP_009319132.1">
    <property type="nucleotide sequence ID" value="NZ_JARAVA010000204.1"/>
</dbReference>
<evidence type="ECO:0000256" key="1">
    <source>
        <dbReference type="ARBA" id="ARBA00022801"/>
    </source>
</evidence>
<evidence type="ECO:0000259" key="2">
    <source>
        <dbReference type="Pfam" id="PF07859"/>
    </source>
</evidence>
<dbReference type="PANTHER" id="PTHR48081:SF8">
    <property type="entry name" value="ALPHA_BETA HYDROLASE FOLD-3 DOMAIN-CONTAINING PROTEIN-RELATED"/>
    <property type="match status" value="1"/>
</dbReference>
<name>A0AAE8W5C8_9ACTN</name>
<dbReference type="EMBL" id="SPAZ01000100">
    <property type="protein sequence ID" value="TQE35871.1"/>
    <property type="molecule type" value="Genomic_DNA"/>
</dbReference>
<accession>A0AAE8W5C8</accession>
<dbReference type="InterPro" id="IPR029058">
    <property type="entry name" value="AB_hydrolase_fold"/>
</dbReference>
<proteinExistence type="predicted"/>